<dbReference type="Gene3D" id="3.40.630.30">
    <property type="match status" value="1"/>
</dbReference>
<dbReference type="SUPFAM" id="SSF55729">
    <property type="entry name" value="Acyl-CoA N-acyltransferases (Nat)"/>
    <property type="match status" value="1"/>
</dbReference>
<accession>A0A084AWV6</accession>
<dbReference type="GO" id="GO:0016747">
    <property type="term" value="F:acyltransferase activity, transferring groups other than amino-acyl groups"/>
    <property type="evidence" value="ECO:0007669"/>
    <property type="project" value="InterPro"/>
</dbReference>
<dbReference type="HOGENOM" id="CLU_023475_0_0_1"/>
<keyword evidence="3" id="KW-1185">Reference proteome</keyword>
<evidence type="ECO:0000313" key="3">
    <source>
        <dbReference type="Proteomes" id="UP000028045"/>
    </source>
</evidence>
<gene>
    <name evidence="2" type="ORF">S7711_03763</name>
</gene>
<dbReference type="Pfam" id="PF00583">
    <property type="entry name" value="Acetyltransf_1"/>
    <property type="match status" value="1"/>
</dbReference>
<evidence type="ECO:0000259" key="1">
    <source>
        <dbReference type="Pfam" id="PF00583"/>
    </source>
</evidence>
<organism evidence="2 3">
    <name type="scientific">Stachybotrys chartarum (strain CBS 109288 / IBT 7711)</name>
    <name type="common">Toxic black mold</name>
    <name type="synonym">Stilbospora chartarum</name>
    <dbReference type="NCBI Taxonomy" id="1280523"/>
    <lineage>
        <taxon>Eukaryota</taxon>
        <taxon>Fungi</taxon>
        <taxon>Dikarya</taxon>
        <taxon>Ascomycota</taxon>
        <taxon>Pezizomycotina</taxon>
        <taxon>Sordariomycetes</taxon>
        <taxon>Hypocreomycetidae</taxon>
        <taxon>Hypocreales</taxon>
        <taxon>Stachybotryaceae</taxon>
        <taxon>Stachybotrys</taxon>
    </lineage>
</organism>
<feature type="domain" description="N-acetyltransferase" evidence="1">
    <location>
        <begin position="238"/>
        <end position="313"/>
    </location>
</feature>
<dbReference type="AlphaFoldDB" id="A0A084AWV6"/>
<sequence>MAQVKRSTMPDSPEDFQRPAHRVLWDRQNCLPLDKILGDDGDVLLLLTPVVIPLDADIAGSGDPFEPLGKALSKRHPCVRHVPYTKRLGITGVHAAFIKRVKAVIFVVTSFEDVDGASQRKSAEIVEELCKERPLIVVTCCEIPVDELGTFDFPTVVQAPSFSAEDLKAISLLLLGRGLSTSTPTQPVVQPLGPKHSWKTENWDHSRDNANARDLWLQSMPKQYHLDRDTWSRILDRPGHTTHRVVLHPHTKIMVGFCLTYTSHAYESSDHLVRSIAAIVVREEFRNQGIGNILHEEAIHRVTAAQRISRIQLGSTFPRLLYGVPADSPETMWFQKRGWTMNESTRGRGLIASDWVLRFSDMPISNLASAGLKFRPCGVIESEQVRKLVSDESERRLGFGWYDQYARVLDSSHVESILIGFEGTTLVAAAITYIPGSQHPIAAELSLARNVGSDIGGVTCICIRDDPEMVSRPDTVMVRLLHGCSKLLQERGMAGMFIDAVKYGEAGFESLGFRKWAKYREVWRTM</sequence>
<protein>
    <recommendedName>
        <fullName evidence="1">N-acetyltransferase domain-containing protein</fullName>
    </recommendedName>
</protein>
<dbReference type="CDD" id="cd04301">
    <property type="entry name" value="NAT_SF"/>
    <property type="match status" value="1"/>
</dbReference>
<reference evidence="2 3" key="1">
    <citation type="journal article" date="2014" name="BMC Genomics">
        <title>Comparative genome sequencing reveals chemotype-specific gene clusters in the toxigenic black mold Stachybotrys.</title>
        <authorList>
            <person name="Semeiks J."/>
            <person name="Borek D."/>
            <person name="Otwinowski Z."/>
            <person name="Grishin N.V."/>
        </authorList>
    </citation>
    <scope>NUCLEOTIDE SEQUENCE [LARGE SCALE GENOMIC DNA]</scope>
    <source>
        <strain evidence="3">CBS 109288 / IBT 7711</strain>
    </source>
</reference>
<dbReference type="InterPro" id="IPR000182">
    <property type="entry name" value="GNAT_dom"/>
</dbReference>
<dbReference type="InterPro" id="IPR016181">
    <property type="entry name" value="Acyl_CoA_acyltransferase"/>
</dbReference>
<evidence type="ECO:0000313" key="2">
    <source>
        <dbReference type="EMBL" id="KEY69785.1"/>
    </source>
</evidence>
<dbReference type="Proteomes" id="UP000028045">
    <property type="component" value="Unassembled WGS sequence"/>
</dbReference>
<proteinExistence type="predicted"/>
<dbReference type="EMBL" id="KL648513">
    <property type="protein sequence ID" value="KEY69785.1"/>
    <property type="molecule type" value="Genomic_DNA"/>
</dbReference>
<name>A0A084AWV6_STACB</name>
<dbReference type="OrthoDB" id="47059at2759"/>